<reference evidence="6 7" key="1">
    <citation type="submission" date="2024-08" db="EMBL/GenBank/DDBJ databases">
        <title>Gnathostoma spinigerum genome.</title>
        <authorList>
            <person name="Gonzalez-Bertolin B."/>
            <person name="Monzon S."/>
            <person name="Zaballos A."/>
            <person name="Jimenez P."/>
            <person name="Dekumyoy P."/>
            <person name="Varona S."/>
            <person name="Cuesta I."/>
            <person name="Sumanam S."/>
            <person name="Adisakwattana P."/>
            <person name="Gasser R.B."/>
            <person name="Hernandez-Gonzalez A."/>
            <person name="Young N.D."/>
            <person name="Perteguer M.J."/>
        </authorList>
    </citation>
    <scope>NUCLEOTIDE SEQUENCE [LARGE SCALE GENOMIC DNA]</scope>
    <source>
        <strain evidence="6">AL3</strain>
        <tissue evidence="6">Liver</tissue>
    </source>
</reference>
<dbReference type="PANTHER" id="PTHR17598:SF13">
    <property type="entry name" value="DNA POLYMERASE DELTA SUBUNIT 3"/>
    <property type="match status" value="1"/>
</dbReference>
<organism evidence="6 7">
    <name type="scientific">Gnathostoma spinigerum</name>
    <dbReference type="NCBI Taxonomy" id="75299"/>
    <lineage>
        <taxon>Eukaryota</taxon>
        <taxon>Metazoa</taxon>
        <taxon>Ecdysozoa</taxon>
        <taxon>Nematoda</taxon>
        <taxon>Chromadorea</taxon>
        <taxon>Rhabditida</taxon>
        <taxon>Spirurina</taxon>
        <taxon>Gnathostomatomorpha</taxon>
        <taxon>Gnathostomatoidea</taxon>
        <taxon>Gnathostomatidae</taxon>
        <taxon>Gnathostoma</taxon>
    </lineage>
</organism>
<proteinExistence type="predicted"/>
<feature type="compositionally biased region" description="Basic residues" evidence="5">
    <location>
        <begin position="205"/>
        <end position="219"/>
    </location>
</feature>
<evidence type="ECO:0000256" key="1">
    <source>
        <dbReference type="ARBA" id="ARBA00004123"/>
    </source>
</evidence>
<gene>
    <name evidence="6" type="ORF">AB6A40_005019</name>
</gene>
<comment type="subcellular location">
    <subcellularLocation>
        <location evidence="1">Nucleus</location>
    </subcellularLocation>
</comment>
<evidence type="ECO:0000256" key="4">
    <source>
        <dbReference type="ARBA" id="ARBA00023242"/>
    </source>
</evidence>
<accession>A0ABD6EFD0</accession>
<feature type="region of interest" description="Disordered" evidence="5">
    <location>
        <begin position="150"/>
        <end position="191"/>
    </location>
</feature>
<evidence type="ECO:0000256" key="3">
    <source>
        <dbReference type="ARBA" id="ARBA00022705"/>
    </source>
</evidence>
<sequence length="439" mass="49559">MGLDVDELLVSRLFDSGKPVTAVHLSRHANISFINAAEAINVFYERNKDKGSLHAVYLLMGLRKKAFNGERSGGFHEPKDIWHMQIVRDCDLDKAKSRYSRLDTCEVFALHKSDIEDLCILHNIDRLDDRDFVDSDYKRSWITCPEASEKREEMLQKHAGDSERFEEMAKKNDEITMKEEPTRLRSVVKESAKRNDISDLFAKAVARKKHRSQSPKRSPRGSPFSTPKKKGTPGGSGSTQKDRGRRIKIDNEEIGKEHDEAGSVKENSKETYLNQKPIKRQVGSIEGETEASVISSQDDIFSAGDSSPERMEDDSVSRSCERTPTPPNKLRRSPRKLVAVEHVNDSSENGRPDDSHLKAKRKEYVTETFLDDDGFMVTKRVMKEVDVNEEIRNETSAANSQLVSSNVISGTVVSNSKSGTKDKKTAHGQSKINNFFKKL</sequence>
<feature type="compositionally biased region" description="Basic and acidic residues" evidence="5">
    <location>
        <begin position="307"/>
        <end position="321"/>
    </location>
</feature>
<dbReference type="PANTHER" id="PTHR17598">
    <property type="entry name" value="DNA POLYMERASE DELTA SUBUNIT 3"/>
    <property type="match status" value="1"/>
</dbReference>
<feature type="region of interest" description="Disordered" evidence="5">
    <location>
        <begin position="205"/>
        <end position="359"/>
    </location>
</feature>
<dbReference type="AlphaFoldDB" id="A0ABD6EFD0"/>
<keyword evidence="7" id="KW-1185">Reference proteome</keyword>
<evidence type="ECO:0000313" key="7">
    <source>
        <dbReference type="Proteomes" id="UP001608902"/>
    </source>
</evidence>
<comment type="caution">
    <text evidence="6">The sequence shown here is derived from an EMBL/GenBank/DDBJ whole genome shotgun (WGS) entry which is preliminary data.</text>
</comment>
<keyword evidence="3" id="KW-0235">DNA replication</keyword>
<feature type="region of interest" description="Disordered" evidence="5">
    <location>
        <begin position="412"/>
        <end position="439"/>
    </location>
</feature>
<dbReference type="InterPro" id="IPR041913">
    <property type="entry name" value="POLD3_sf"/>
</dbReference>
<dbReference type="Pfam" id="PF09507">
    <property type="entry name" value="CDC27"/>
    <property type="match status" value="1"/>
</dbReference>
<dbReference type="Proteomes" id="UP001608902">
    <property type="component" value="Unassembled WGS sequence"/>
</dbReference>
<dbReference type="InterPro" id="IPR019038">
    <property type="entry name" value="POLD3"/>
</dbReference>
<feature type="compositionally biased region" description="Basic and acidic residues" evidence="5">
    <location>
        <begin position="247"/>
        <end position="269"/>
    </location>
</feature>
<dbReference type="GO" id="GO:0031981">
    <property type="term" value="C:nuclear lumen"/>
    <property type="evidence" value="ECO:0007669"/>
    <property type="project" value="UniProtKB-ARBA"/>
</dbReference>
<evidence type="ECO:0000313" key="6">
    <source>
        <dbReference type="EMBL" id="MFH4978310.1"/>
    </source>
</evidence>
<dbReference type="Gene3D" id="3.90.1030.20">
    <property type="entry name" value="DNA polymerase delta, p66 (Cdc27) subunit, wHTH domain"/>
    <property type="match status" value="1"/>
</dbReference>
<dbReference type="GO" id="GO:0006260">
    <property type="term" value="P:DNA replication"/>
    <property type="evidence" value="ECO:0007669"/>
    <property type="project" value="UniProtKB-KW"/>
</dbReference>
<dbReference type="EMBL" id="JBGFUD010003070">
    <property type="protein sequence ID" value="MFH4978310.1"/>
    <property type="molecule type" value="Genomic_DNA"/>
</dbReference>
<name>A0ABD6EFD0_9BILA</name>
<evidence type="ECO:0000256" key="2">
    <source>
        <dbReference type="ARBA" id="ARBA00017589"/>
    </source>
</evidence>
<protein>
    <recommendedName>
        <fullName evidence="2">DNA polymerase delta subunit 3</fullName>
    </recommendedName>
</protein>
<feature type="compositionally biased region" description="Basic and acidic residues" evidence="5">
    <location>
        <begin position="338"/>
        <end position="359"/>
    </location>
</feature>
<keyword evidence="4" id="KW-0539">Nucleus</keyword>
<evidence type="ECO:0000256" key="5">
    <source>
        <dbReference type="SAM" id="MobiDB-lite"/>
    </source>
</evidence>